<feature type="compositionally biased region" description="Low complexity" evidence="1">
    <location>
        <begin position="192"/>
        <end position="203"/>
    </location>
</feature>
<dbReference type="GeneID" id="2902214"/>
<feature type="transmembrane region" description="Helical" evidence="2">
    <location>
        <begin position="702"/>
        <end position="727"/>
    </location>
</feature>
<dbReference type="HOGENOM" id="CLU_323400_0_0_1"/>
<dbReference type="OMA" id="SFFFKNR"/>
<feature type="region of interest" description="Disordered" evidence="1">
    <location>
        <begin position="25"/>
        <end position="47"/>
    </location>
</feature>
<feature type="region of interest" description="Disordered" evidence="1">
    <location>
        <begin position="552"/>
        <end position="585"/>
    </location>
</feature>
<dbReference type="KEGG" id="dha:DEHA2E06886g"/>
<proteinExistence type="predicted"/>
<name>Q6BQB1_DEBHA</name>
<evidence type="ECO:0000313" key="4">
    <source>
        <dbReference type="Proteomes" id="UP000000599"/>
    </source>
</evidence>
<keyword evidence="2" id="KW-0812">Transmembrane</keyword>
<dbReference type="Proteomes" id="UP000000599">
    <property type="component" value="Chromosome E"/>
</dbReference>
<dbReference type="eggNOG" id="ENOG502RWFX">
    <property type="taxonomic scope" value="Eukaryota"/>
</dbReference>
<organism evidence="3 4">
    <name type="scientific">Debaryomyces hansenii (strain ATCC 36239 / CBS 767 / BCRC 21394 / JCM 1990 / NBRC 0083 / IGC 2968)</name>
    <name type="common">Yeast</name>
    <name type="synonym">Torulaspora hansenii</name>
    <dbReference type="NCBI Taxonomy" id="284592"/>
    <lineage>
        <taxon>Eukaryota</taxon>
        <taxon>Fungi</taxon>
        <taxon>Dikarya</taxon>
        <taxon>Ascomycota</taxon>
        <taxon>Saccharomycotina</taxon>
        <taxon>Pichiomycetes</taxon>
        <taxon>Debaryomycetaceae</taxon>
        <taxon>Debaryomyces</taxon>
    </lineage>
</organism>
<feature type="region of interest" description="Disordered" evidence="1">
    <location>
        <begin position="252"/>
        <end position="286"/>
    </location>
</feature>
<keyword evidence="2" id="KW-1133">Transmembrane helix</keyword>
<feature type="region of interest" description="Disordered" evidence="1">
    <location>
        <begin position="99"/>
        <end position="122"/>
    </location>
</feature>
<feature type="region of interest" description="Disordered" evidence="1">
    <location>
        <begin position="484"/>
        <end position="514"/>
    </location>
</feature>
<evidence type="ECO:0000256" key="2">
    <source>
        <dbReference type="SAM" id="Phobius"/>
    </source>
</evidence>
<dbReference type="OrthoDB" id="4096756at2759"/>
<feature type="compositionally biased region" description="Low complexity" evidence="1">
    <location>
        <begin position="99"/>
        <end position="108"/>
    </location>
</feature>
<dbReference type="RefSeq" id="XP_459609.2">
    <property type="nucleotide sequence ID" value="XM_459609.1"/>
</dbReference>
<dbReference type="VEuPathDB" id="FungiDB:DEHA2E06886g"/>
<feature type="region of interest" description="Disordered" evidence="1">
    <location>
        <begin position="192"/>
        <end position="218"/>
    </location>
</feature>
<accession>Q6BQB1</accession>
<dbReference type="EMBL" id="CR382137">
    <property type="protein sequence ID" value="CAG87839.2"/>
    <property type="molecule type" value="Genomic_DNA"/>
</dbReference>
<feature type="compositionally biased region" description="Polar residues" evidence="1">
    <location>
        <begin position="573"/>
        <end position="585"/>
    </location>
</feature>
<gene>
    <name evidence="3" type="ordered locus">DEHA2E06886g</name>
</gene>
<feature type="compositionally biased region" description="Basic and acidic residues" evidence="1">
    <location>
        <begin position="267"/>
        <end position="286"/>
    </location>
</feature>
<protein>
    <submittedName>
        <fullName evidence="3">DEHA2E06886p</fullName>
    </submittedName>
</protein>
<feature type="compositionally biased region" description="Polar residues" evidence="1">
    <location>
        <begin position="27"/>
        <end position="47"/>
    </location>
</feature>
<evidence type="ECO:0000313" key="3">
    <source>
        <dbReference type="EMBL" id="CAG87839.2"/>
    </source>
</evidence>
<keyword evidence="2" id="KW-0472">Membrane</keyword>
<dbReference type="InParanoid" id="Q6BQB1"/>
<reference evidence="3 4" key="1">
    <citation type="journal article" date="2004" name="Nature">
        <title>Genome evolution in yeasts.</title>
        <authorList>
            <consortium name="Genolevures"/>
            <person name="Dujon B."/>
            <person name="Sherman D."/>
            <person name="Fischer G."/>
            <person name="Durrens P."/>
            <person name="Casaregola S."/>
            <person name="Lafontaine I."/>
            <person name="de Montigny J."/>
            <person name="Marck C."/>
            <person name="Neuveglise C."/>
            <person name="Talla E."/>
            <person name="Goffard N."/>
            <person name="Frangeul L."/>
            <person name="Aigle M."/>
            <person name="Anthouard V."/>
            <person name="Babour A."/>
            <person name="Barbe V."/>
            <person name="Barnay S."/>
            <person name="Blanchin S."/>
            <person name="Beckerich J.M."/>
            <person name="Beyne E."/>
            <person name="Bleykasten C."/>
            <person name="Boisrame A."/>
            <person name="Boyer J."/>
            <person name="Cattolico L."/>
            <person name="Confanioleri F."/>
            <person name="de Daruvar A."/>
            <person name="Despons L."/>
            <person name="Fabre E."/>
            <person name="Fairhead C."/>
            <person name="Ferry-Dumazet H."/>
            <person name="Groppi A."/>
            <person name="Hantraye F."/>
            <person name="Hennequin C."/>
            <person name="Jauniaux N."/>
            <person name="Joyet P."/>
            <person name="Kachouri R."/>
            <person name="Kerrest A."/>
            <person name="Koszul R."/>
            <person name="Lemaire M."/>
            <person name="Lesur I."/>
            <person name="Ma L."/>
            <person name="Muller H."/>
            <person name="Nicaud J.M."/>
            <person name="Nikolski M."/>
            <person name="Oztas S."/>
            <person name="Ozier-Kalogeropoulos O."/>
            <person name="Pellenz S."/>
            <person name="Potier S."/>
            <person name="Richard G.F."/>
            <person name="Straub M.L."/>
            <person name="Suleau A."/>
            <person name="Swennene D."/>
            <person name="Tekaia F."/>
            <person name="Wesolowski-Louvel M."/>
            <person name="Westhof E."/>
            <person name="Wirth B."/>
            <person name="Zeniou-Meyer M."/>
            <person name="Zivanovic I."/>
            <person name="Bolotin-Fukuhara M."/>
            <person name="Thierry A."/>
            <person name="Bouchier C."/>
            <person name="Caudron B."/>
            <person name="Scarpelli C."/>
            <person name="Gaillardin C."/>
            <person name="Weissenbach J."/>
            <person name="Wincker P."/>
            <person name="Souciet J.L."/>
        </authorList>
    </citation>
    <scope>NUCLEOTIDE SEQUENCE [LARGE SCALE GENOMIC DNA]</scope>
    <source>
        <strain evidence="4">ATCC 36239 / CBS 767 / BCRC 21394 / JCM 1990 / NBRC 0083 / IGC 2968</strain>
    </source>
</reference>
<dbReference type="AlphaFoldDB" id="Q6BQB1"/>
<keyword evidence="4" id="KW-1185">Reference proteome</keyword>
<feature type="transmembrane region" description="Helical" evidence="2">
    <location>
        <begin position="644"/>
        <end position="669"/>
    </location>
</feature>
<feature type="compositionally biased region" description="Polar residues" evidence="1">
    <location>
        <begin position="492"/>
        <end position="504"/>
    </location>
</feature>
<feature type="compositionally biased region" description="Low complexity" evidence="1">
    <location>
        <begin position="252"/>
        <end position="264"/>
    </location>
</feature>
<evidence type="ECO:0000256" key="1">
    <source>
        <dbReference type="SAM" id="MobiDB-lite"/>
    </source>
</evidence>
<sequence>MVNVTPSSWNAPKNNNRQHKMIKEENTNLPSPSKSLQGTQIPRDSINSSESIHSIKVEYESISDVLVENKGIARTENIKTKSGGIGSFLKPKFLKSRSSLNSSGSNENIVRSEPNFTTKQRQSTIEDFADTSSEEQNSKQYVYDAESINSILEEYGTRNSLNLSPTKKNDFIFKEEFNDSWESNRSILSSMNRSNSARNSGANTPVILSNAPQARRNNRTSVIERTLGNRLSQSSSGSSSLPGAFYDCSKGSNGTNSDSSGSSKFKIYTDKQNEGQTDNRRKVDRRNIISTSSNVDVFNRSSFSNLTTISNIDFNMTDDNKYPASKSTNANAHRQSKRQSDNRFLFDVSNNILEAEFDENADSNISERVLQPKDRTSIFSDRFPNTSSINMDETAIKNTTRDITRSSMSTNELLYKLETFYNTDNDNNTQESIPNSQTRSKEINKNFYDLTAGIDSKTNLPVMLYKVQDKQYLERNNRWSIDDKLQKDIRSNRSPVSSQQNRSPNVIPKSFAGSSMSILEPSKSRLGQYASKASISSSGQGVSLNSDASQIYGSKKHSHNNLHEKSPPLIFNPSASPDTQSHGSITSLTANNYLHDTLSKNNSHEHMLNNSPTTNYNAIDSSYDDLEKNLKPILDQVPHNTHSWPLFILIMIIGLVVPPIYILLAVGFFDNNNTSNSQYNLHSTYLVVNPNQNKRFSKTQKLVSFFIGLLWLCIILAMIGVGLGVGLTRES</sequence>